<proteinExistence type="inferred from homology"/>
<evidence type="ECO:0000256" key="1">
    <source>
        <dbReference type="ARBA" id="ARBA00006484"/>
    </source>
</evidence>
<evidence type="ECO:0000313" key="6">
    <source>
        <dbReference type="Proteomes" id="UP000199391"/>
    </source>
</evidence>
<sequence>MDMKPHIAPVSDDRRPPRAAPAPGRRPAIFITGAASGIGRACAELFAARGWFVGLYDLNAEGVADIAATLGEGNATSGALDVCYPDAWQRALAHFWQHGGQRLDVLLNNAGVLTAGPFETVALARHHAMLDVNVASVVAGCHSAYSYLRLTPGARVINMASATAIYGQPELVTYSATKFAVRGFTEGLDLEWSKVGIRVSAIWPSFVNTAMAAGFTGVASAKSLGIRLTPADVAATVWRCATTRRLIHKTHWTVGLQAGLLSLGTRIAPAPLTRWIVGKLAR</sequence>
<dbReference type="PRINTS" id="PR00080">
    <property type="entry name" value="SDRFAMILY"/>
</dbReference>
<dbReference type="Pfam" id="PF00106">
    <property type="entry name" value="adh_short"/>
    <property type="match status" value="1"/>
</dbReference>
<comment type="similarity">
    <text evidence="1 3">Belongs to the short-chain dehydrogenases/reductases (SDR) family.</text>
</comment>
<gene>
    <name evidence="5" type="ORF">SAMN05216552_101992</name>
</gene>
<dbReference type="Gene3D" id="3.40.50.720">
    <property type="entry name" value="NAD(P)-binding Rossmann-like Domain"/>
    <property type="match status" value="1"/>
</dbReference>
<reference evidence="6" key="1">
    <citation type="submission" date="2016-10" db="EMBL/GenBank/DDBJ databases">
        <authorList>
            <person name="Varghese N."/>
            <person name="Submissions S."/>
        </authorList>
    </citation>
    <scope>NUCLEOTIDE SEQUENCE [LARGE SCALE GENOMIC DNA]</scope>
    <source>
        <strain evidence="6">CGMCC 1.11014</strain>
    </source>
</reference>
<dbReference type="AlphaFoldDB" id="A0A1I7KU34"/>
<organism evidence="5 6">
    <name type="scientific">Pseudoduganella namucuonensis</name>
    <dbReference type="NCBI Taxonomy" id="1035707"/>
    <lineage>
        <taxon>Bacteria</taxon>
        <taxon>Pseudomonadati</taxon>
        <taxon>Pseudomonadota</taxon>
        <taxon>Betaproteobacteria</taxon>
        <taxon>Burkholderiales</taxon>
        <taxon>Oxalobacteraceae</taxon>
        <taxon>Telluria group</taxon>
        <taxon>Pseudoduganella</taxon>
    </lineage>
</organism>
<protein>
    <submittedName>
        <fullName evidence="5">Short-chain dehydrogenase</fullName>
    </submittedName>
</protein>
<feature type="region of interest" description="Disordered" evidence="4">
    <location>
        <begin position="1"/>
        <end position="25"/>
    </location>
</feature>
<dbReference type="SUPFAM" id="SSF51735">
    <property type="entry name" value="NAD(P)-binding Rossmann-fold domains"/>
    <property type="match status" value="1"/>
</dbReference>
<keyword evidence="2" id="KW-0560">Oxidoreductase</keyword>
<dbReference type="RefSeq" id="WP_229490525.1">
    <property type="nucleotide sequence ID" value="NZ_FPBO01000019.1"/>
</dbReference>
<dbReference type="STRING" id="1035707.SAMN05216552_101992"/>
<dbReference type="PANTHER" id="PTHR43391">
    <property type="entry name" value="RETINOL DEHYDROGENASE-RELATED"/>
    <property type="match status" value="1"/>
</dbReference>
<feature type="compositionally biased region" description="Basic and acidic residues" evidence="4">
    <location>
        <begin position="1"/>
        <end position="16"/>
    </location>
</feature>
<dbReference type="PANTHER" id="PTHR43391:SF82">
    <property type="entry name" value="OXIDOREDUCTASE SADH-RELATED"/>
    <property type="match status" value="1"/>
</dbReference>
<keyword evidence="6" id="KW-1185">Reference proteome</keyword>
<dbReference type="NCBIfam" id="NF006123">
    <property type="entry name" value="PRK08267.1"/>
    <property type="match status" value="1"/>
</dbReference>
<name>A0A1I7KU34_9BURK</name>
<evidence type="ECO:0000313" key="5">
    <source>
        <dbReference type="EMBL" id="SFV00814.1"/>
    </source>
</evidence>
<dbReference type="InterPro" id="IPR002347">
    <property type="entry name" value="SDR_fam"/>
</dbReference>
<accession>A0A1I7KU34</accession>
<dbReference type="InterPro" id="IPR036291">
    <property type="entry name" value="NAD(P)-bd_dom_sf"/>
</dbReference>
<dbReference type="GO" id="GO:0016491">
    <property type="term" value="F:oxidoreductase activity"/>
    <property type="evidence" value="ECO:0007669"/>
    <property type="project" value="UniProtKB-KW"/>
</dbReference>
<evidence type="ECO:0000256" key="2">
    <source>
        <dbReference type="ARBA" id="ARBA00023002"/>
    </source>
</evidence>
<dbReference type="Proteomes" id="UP000199391">
    <property type="component" value="Unassembled WGS sequence"/>
</dbReference>
<evidence type="ECO:0000256" key="4">
    <source>
        <dbReference type="SAM" id="MobiDB-lite"/>
    </source>
</evidence>
<dbReference type="EMBL" id="FPBO01000019">
    <property type="protein sequence ID" value="SFV00814.1"/>
    <property type="molecule type" value="Genomic_DNA"/>
</dbReference>
<evidence type="ECO:0000256" key="3">
    <source>
        <dbReference type="RuleBase" id="RU000363"/>
    </source>
</evidence>
<dbReference type="PRINTS" id="PR00081">
    <property type="entry name" value="GDHRDH"/>
</dbReference>